<sequence>MQNFFFINDIEPKDLGGGVTRRVLAHNKDLMVCLLHFDKGAVGSLHHHPHTQCTFIKSGAFEFTIDGVTKVVRAGDTLYKQPEVVHGCVCLEEGELIDIFTPQREEFLEA</sequence>
<dbReference type="Pfam" id="PF07883">
    <property type="entry name" value="Cupin_2"/>
    <property type="match status" value="1"/>
</dbReference>
<dbReference type="SUPFAM" id="SSF51182">
    <property type="entry name" value="RmlC-like cupins"/>
    <property type="match status" value="1"/>
</dbReference>
<dbReference type="InterPro" id="IPR014710">
    <property type="entry name" value="RmlC-like_jellyroll"/>
</dbReference>
<evidence type="ECO:0000313" key="3">
    <source>
        <dbReference type="Proteomes" id="UP000460549"/>
    </source>
</evidence>
<evidence type="ECO:0000313" key="2">
    <source>
        <dbReference type="EMBL" id="MSU07248.1"/>
    </source>
</evidence>
<protein>
    <submittedName>
        <fullName evidence="2">Cupin domain-containing protein</fullName>
    </submittedName>
</protein>
<accession>A0A7X2PF32</accession>
<evidence type="ECO:0000259" key="1">
    <source>
        <dbReference type="Pfam" id="PF07883"/>
    </source>
</evidence>
<name>A0A7X2PF32_9SPIO</name>
<dbReference type="Proteomes" id="UP000460549">
    <property type="component" value="Unassembled WGS sequence"/>
</dbReference>
<reference evidence="2 3" key="1">
    <citation type="submission" date="2019-08" db="EMBL/GenBank/DDBJ databases">
        <title>In-depth cultivation of the pig gut microbiome towards novel bacterial diversity and tailored functional studies.</title>
        <authorList>
            <person name="Wylensek D."/>
            <person name="Hitch T.C.A."/>
            <person name="Clavel T."/>
        </authorList>
    </citation>
    <scope>NUCLEOTIDE SEQUENCE [LARGE SCALE GENOMIC DNA]</scope>
    <source>
        <strain evidence="2 3">NM-380-WT-3C1</strain>
    </source>
</reference>
<proteinExistence type="predicted"/>
<dbReference type="Gene3D" id="2.60.120.10">
    <property type="entry name" value="Jelly Rolls"/>
    <property type="match status" value="1"/>
</dbReference>
<dbReference type="PANTHER" id="PTHR40112:SF1">
    <property type="entry name" value="H2HPP ISOMERASE"/>
    <property type="match status" value="1"/>
</dbReference>
<gene>
    <name evidence="2" type="ORF">FYJ80_10810</name>
</gene>
<dbReference type="AlphaFoldDB" id="A0A7X2PF32"/>
<dbReference type="PANTHER" id="PTHR40112">
    <property type="entry name" value="H2HPP ISOMERASE"/>
    <property type="match status" value="1"/>
</dbReference>
<feature type="domain" description="Cupin type-2" evidence="1">
    <location>
        <begin position="35"/>
        <end position="96"/>
    </location>
</feature>
<dbReference type="EMBL" id="VUNN01000032">
    <property type="protein sequence ID" value="MSU07248.1"/>
    <property type="molecule type" value="Genomic_DNA"/>
</dbReference>
<organism evidence="2 3">
    <name type="scientific">Bullifex porci</name>
    <dbReference type="NCBI Taxonomy" id="2606638"/>
    <lineage>
        <taxon>Bacteria</taxon>
        <taxon>Pseudomonadati</taxon>
        <taxon>Spirochaetota</taxon>
        <taxon>Spirochaetia</taxon>
        <taxon>Spirochaetales</taxon>
        <taxon>Spirochaetaceae</taxon>
        <taxon>Bullifex</taxon>
    </lineage>
</organism>
<dbReference type="InterPro" id="IPR011051">
    <property type="entry name" value="RmlC_Cupin_sf"/>
</dbReference>
<keyword evidence="3" id="KW-1185">Reference proteome</keyword>
<dbReference type="InterPro" id="IPR052535">
    <property type="entry name" value="Bacilysin_H2HPP_isomerase"/>
</dbReference>
<dbReference type="RefSeq" id="WP_154426841.1">
    <property type="nucleotide sequence ID" value="NZ_JAQYPZ010000075.1"/>
</dbReference>
<dbReference type="PIRSF" id="PIRSF029883">
    <property type="entry name" value="KdgF"/>
    <property type="match status" value="1"/>
</dbReference>
<dbReference type="InterPro" id="IPR025499">
    <property type="entry name" value="KdgF"/>
</dbReference>
<comment type="caution">
    <text evidence="2">The sequence shown here is derived from an EMBL/GenBank/DDBJ whole genome shotgun (WGS) entry which is preliminary data.</text>
</comment>
<dbReference type="CDD" id="cd02238">
    <property type="entry name" value="cupin_KdgF"/>
    <property type="match status" value="1"/>
</dbReference>
<dbReference type="InterPro" id="IPR013096">
    <property type="entry name" value="Cupin_2"/>
</dbReference>